<dbReference type="Gene3D" id="1.10.260.40">
    <property type="entry name" value="lambda repressor-like DNA-binding domains"/>
    <property type="match status" value="1"/>
</dbReference>
<dbReference type="EC" id="4.2.1.104" evidence="5"/>
<organism evidence="7 8">
    <name type="scientific">Metarhizium humberi</name>
    <dbReference type="NCBI Taxonomy" id="2596975"/>
    <lineage>
        <taxon>Eukaryota</taxon>
        <taxon>Fungi</taxon>
        <taxon>Dikarya</taxon>
        <taxon>Ascomycota</taxon>
        <taxon>Pezizomycotina</taxon>
        <taxon>Sordariomycetes</taxon>
        <taxon>Hypocreomycetidae</taxon>
        <taxon>Hypocreales</taxon>
        <taxon>Clavicipitaceae</taxon>
        <taxon>Metarhizium</taxon>
    </lineage>
</organism>
<evidence type="ECO:0000313" key="8">
    <source>
        <dbReference type="Proteomes" id="UP000764110"/>
    </source>
</evidence>
<evidence type="ECO:0000259" key="6">
    <source>
        <dbReference type="SMART" id="SM01116"/>
    </source>
</evidence>
<dbReference type="CDD" id="cd00559">
    <property type="entry name" value="Cyanase_C"/>
    <property type="match status" value="1"/>
</dbReference>
<dbReference type="InterPro" id="IPR001387">
    <property type="entry name" value="Cro/C1-type_HTH"/>
</dbReference>
<dbReference type="PRINTS" id="PR01693">
    <property type="entry name" value="CYANASE"/>
</dbReference>
<dbReference type="Pfam" id="PF02560">
    <property type="entry name" value="Cyanate_lyase"/>
    <property type="match status" value="1"/>
</dbReference>
<keyword evidence="8" id="KW-1185">Reference proteome</keyword>
<reference evidence="7 8" key="1">
    <citation type="submission" date="2020-07" db="EMBL/GenBank/DDBJ databases">
        <title>Metarhizium humberi genome.</title>
        <authorList>
            <person name="Lysoe E."/>
        </authorList>
    </citation>
    <scope>NUCLEOTIDE SEQUENCE [LARGE SCALE GENOMIC DNA]</scope>
    <source>
        <strain evidence="7 8">ESALQ1638</strain>
    </source>
</reference>
<evidence type="ECO:0000256" key="1">
    <source>
        <dbReference type="ARBA" id="ARBA00003561"/>
    </source>
</evidence>
<dbReference type="InterPro" id="IPR036581">
    <property type="entry name" value="Cyanate_lyase_C_sf"/>
</dbReference>
<evidence type="ECO:0000256" key="4">
    <source>
        <dbReference type="ARBA" id="ARBA00035107"/>
    </source>
</evidence>
<dbReference type="GO" id="GO:0003677">
    <property type="term" value="F:DNA binding"/>
    <property type="evidence" value="ECO:0007669"/>
    <property type="project" value="InterPro"/>
</dbReference>
<dbReference type="HAMAP" id="MF_00535">
    <property type="entry name" value="Cyanate_hydrat"/>
    <property type="match status" value="1"/>
</dbReference>
<gene>
    <name evidence="5" type="primary">cyn1</name>
    <name evidence="7" type="ORF">MHUMG1_07232</name>
</gene>
<dbReference type="PANTHER" id="PTHR34186:SF2">
    <property type="entry name" value="CYANATE HYDRATASE"/>
    <property type="match status" value="1"/>
</dbReference>
<comment type="function">
    <text evidence="1 5">Catalyzes the reaction of cyanate with bicarbonate to produce ammonia and carbon dioxide.</text>
</comment>
<feature type="active site" evidence="5">
    <location>
        <position position="104"/>
    </location>
</feature>
<dbReference type="AlphaFoldDB" id="A0A9P8S648"/>
<dbReference type="SMART" id="SM01116">
    <property type="entry name" value="Cyanate_lyase"/>
    <property type="match status" value="1"/>
</dbReference>
<dbReference type="InterPro" id="IPR008076">
    <property type="entry name" value="Cyanase"/>
</dbReference>
<feature type="active site" evidence="5">
    <location>
        <position position="130"/>
    </location>
</feature>
<comment type="function">
    <text evidence="4">Transcriptional coactivator that stimulates GCN4-dependent transcriptional activity by bridging the DNA-binding region of GCN4 and TBP (SPT15), thereby recruiting TBP to GCN4-bound promoters. Involved in induction of the ribosome quality control (RQC) pathway; a pathway that degrades nascent peptide chains during problematic translation. Required to prevent stalled ribosomes from frameshifting.</text>
</comment>
<dbReference type="NCBIfam" id="TIGR00673">
    <property type="entry name" value="cynS"/>
    <property type="match status" value="1"/>
</dbReference>
<comment type="caution">
    <text evidence="7">The sequence shown here is derived from an EMBL/GenBank/DDBJ whole genome shotgun (WGS) entry which is preliminary data.</text>
</comment>
<feature type="domain" description="Cyanate lyase C-terminal" evidence="6">
    <location>
        <begin position="91"/>
        <end position="163"/>
    </location>
</feature>
<comment type="similarity">
    <text evidence="2">Belongs to the MBF1 family.</text>
</comment>
<dbReference type="CDD" id="cd00093">
    <property type="entry name" value="HTH_XRE"/>
    <property type="match status" value="1"/>
</dbReference>
<dbReference type="SUPFAM" id="SSF47413">
    <property type="entry name" value="lambda repressor-like DNA-binding domains"/>
    <property type="match status" value="1"/>
</dbReference>
<accession>A0A9P8S648</accession>
<feature type="active site" evidence="5">
    <location>
        <position position="107"/>
    </location>
</feature>
<keyword evidence="3 5" id="KW-0456">Lyase</keyword>
<proteinExistence type="inferred from homology"/>
<dbReference type="SUPFAM" id="SSF55234">
    <property type="entry name" value="Cyanase C-terminal domain"/>
    <property type="match status" value="1"/>
</dbReference>
<protein>
    <recommendedName>
        <fullName evidence="5">Cyanate hydratase</fullName>
        <shortName evidence="5">Cyanase</shortName>
        <ecNumber evidence="5">4.2.1.104</ecNumber>
    </recommendedName>
    <alternativeName>
        <fullName evidence="5">Cyanate hydrolase</fullName>
    </alternativeName>
    <alternativeName>
        <fullName evidence="5">Cyanate lyase</fullName>
    </alternativeName>
</protein>
<dbReference type="Proteomes" id="UP000764110">
    <property type="component" value="Unassembled WGS sequence"/>
</dbReference>
<dbReference type="PANTHER" id="PTHR34186">
    <property type="entry name" value="CYANATE HYDRATASE"/>
    <property type="match status" value="1"/>
</dbReference>
<evidence type="ECO:0000256" key="2">
    <source>
        <dbReference type="ARBA" id="ARBA00009802"/>
    </source>
</evidence>
<dbReference type="GO" id="GO:0008824">
    <property type="term" value="F:cyanate hydratase activity"/>
    <property type="evidence" value="ECO:0007669"/>
    <property type="project" value="UniProtKB-UniRule"/>
</dbReference>
<dbReference type="EMBL" id="JACEFI010000014">
    <property type="protein sequence ID" value="KAH0594934.1"/>
    <property type="molecule type" value="Genomic_DNA"/>
</dbReference>
<evidence type="ECO:0000256" key="3">
    <source>
        <dbReference type="ARBA" id="ARBA00023239"/>
    </source>
</evidence>
<dbReference type="Gene3D" id="3.30.1160.10">
    <property type="entry name" value="Cyanate lyase, C-terminal domain"/>
    <property type="match status" value="1"/>
</dbReference>
<sequence>MSEQQRLASIGANVDTHLPLHCSLLFQAKTAKNLTFAQIADHLGRSEVACAGLFYGQVQASAEDVDKLSELLGVSRDDLAEQMMAFPNRGISVEMPPTEPLIYRLYEVIQNYGYSYKAVMNEKFGDGIMSGVCFKTDVDKEVDETGATWAVITMKGKCAMRDFVSTWGQSASVLKSRMYIDHAGLAIWAL</sequence>
<comment type="similarity">
    <text evidence="5">Belongs to the cyanase family.</text>
</comment>
<evidence type="ECO:0000256" key="5">
    <source>
        <dbReference type="HAMAP-Rule" id="MF_03139"/>
    </source>
</evidence>
<dbReference type="InterPro" id="IPR003712">
    <property type="entry name" value="Cyanate_lyase_C"/>
</dbReference>
<dbReference type="InterPro" id="IPR010982">
    <property type="entry name" value="Lambda_DNA-bd_dom_sf"/>
</dbReference>
<evidence type="ECO:0000313" key="7">
    <source>
        <dbReference type="EMBL" id="KAH0594934.1"/>
    </source>
</evidence>
<comment type="catalytic activity">
    <reaction evidence="5">
        <text>cyanate + hydrogencarbonate + 3 H(+) = NH4(+) + 2 CO2</text>
        <dbReference type="Rhea" id="RHEA:11120"/>
        <dbReference type="ChEBI" id="CHEBI:15378"/>
        <dbReference type="ChEBI" id="CHEBI:16526"/>
        <dbReference type="ChEBI" id="CHEBI:17544"/>
        <dbReference type="ChEBI" id="CHEBI:28938"/>
        <dbReference type="ChEBI" id="CHEBI:29195"/>
        <dbReference type="EC" id="4.2.1.104"/>
    </reaction>
</comment>
<name>A0A9P8S648_9HYPO</name>